<gene>
    <name evidence="1" type="ORF">CC80DRAFT_491739</name>
</gene>
<evidence type="ECO:0000313" key="1">
    <source>
        <dbReference type="EMBL" id="KAF1957677.1"/>
    </source>
</evidence>
<name>A0A6A5U985_9PLEO</name>
<organism evidence="1 2">
    <name type="scientific">Byssothecium circinans</name>
    <dbReference type="NCBI Taxonomy" id="147558"/>
    <lineage>
        <taxon>Eukaryota</taxon>
        <taxon>Fungi</taxon>
        <taxon>Dikarya</taxon>
        <taxon>Ascomycota</taxon>
        <taxon>Pezizomycotina</taxon>
        <taxon>Dothideomycetes</taxon>
        <taxon>Pleosporomycetidae</taxon>
        <taxon>Pleosporales</taxon>
        <taxon>Massarineae</taxon>
        <taxon>Massarinaceae</taxon>
        <taxon>Byssothecium</taxon>
    </lineage>
</organism>
<dbReference type="EMBL" id="ML976989">
    <property type="protein sequence ID" value="KAF1957677.1"/>
    <property type="molecule type" value="Genomic_DNA"/>
</dbReference>
<sequence>MSATKTPSTAKILCTGLRVDADCPQYFRDLYGTAAEIESKIDADIVRICDAGYNVTLKYMDDRNPQAGLEWLTNQLRDNLFDGIIIGSGLRYLSPQTKLFEDVVDVCRREAPGSVFMFNDGPGTNFVTLERNLERLGLE</sequence>
<reference evidence="1" key="1">
    <citation type="journal article" date="2020" name="Stud. Mycol.">
        <title>101 Dothideomycetes genomes: a test case for predicting lifestyles and emergence of pathogens.</title>
        <authorList>
            <person name="Haridas S."/>
            <person name="Albert R."/>
            <person name="Binder M."/>
            <person name="Bloem J."/>
            <person name="Labutti K."/>
            <person name="Salamov A."/>
            <person name="Andreopoulos B."/>
            <person name="Baker S."/>
            <person name="Barry K."/>
            <person name="Bills G."/>
            <person name="Bluhm B."/>
            <person name="Cannon C."/>
            <person name="Castanera R."/>
            <person name="Culley D."/>
            <person name="Daum C."/>
            <person name="Ezra D."/>
            <person name="Gonzalez J."/>
            <person name="Henrissat B."/>
            <person name="Kuo A."/>
            <person name="Liang C."/>
            <person name="Lipzen A."/>
            <person name="Lutzoni F."/>
            <person name="Magnuson J."/>
            <person name="Mondo S."/>
            <person name="Nolan M."/>
            <person name="Ohm R."/>
            <person name="Pangilinan J."/>
            <person name="Park H.-J."/>
            <person name="Ramirez L."/>
            <person name="Alfaro M."/>
            <person name="Sun H."/>
            <person name="Tritt A."/>
            <person name="Yoshinaga Y."/>
            <person name="Zwiers L.-H."/>
            <person name="Turgeon B."/>
            <person name="Goodwin S."/>
            <person name="Spatafora J."/>
            <person name="Crous P."/>
            <person name="Grigoriev I."/>
        </authorList>
    </citation>
    <scope>NUCLEOTIDE SEQUENCE</scope>
    <source>
        <strain evidence="1">CBS 675.92</strain>
    </source>
</reference>
<evidence type="ECO:0000313" key="2">
    <source>
        <dbReference type="Proteomes" id="UP000800035"/>
    </source>
</evidence>
<dbReference type="AlphaFoldDB" id="A0A6A5U985"/>
<proteinExistence type="predicted"/>
<dbReference type="Proteomes" id="UP000800035">
    <property type="component" value="Unassembled WGS sequence"/>
</dbReference>
<accession>A0A6A5U985</accession>
<dbReference type="OrthoDB" id="9986861at2759"/>
<protein>
    <submittedName>
        <fullName evidence="1">Uncharacterized protein</fullName>
    </submittedName>
</protein>
<keyword evidence="2" id="KW-1185">Reference proteome</keyword>